<dbReference type="GO" id="GO:0005737">
    <property type="term" value="C:cytoplasm"/>
    <property type="evidence" value="ECO:0007669"/>
    <property type="project" value="TreeGrafter"/>
</dbReference>
<evidence type="ECO:0000259" key="7">
    <source>
        <dbReference type="PROSITE" id="PS51533"/>
    </source>
</evidence>
<dbReference type="Ensembl" id="ENSCHIT00010011975.1">
    <property type="protein sequence ID" value="ENSCHIP00010008490.1"/>
    <property type="gene ID" value="ENSCHIG00010006201.1"/>
</dbReference>
<evidence type="ECO:0000256" key="3">
    <source>
        <dbReference type="ARBA" id="ARBA00022771"/>
    </source>
</evidence>
<gene>
    <name evidence="8" type="primary">ICOSLG</name>
</gene>
<feature type="domain" description="PHD-type" evidence="7">
    <location>
        <begin position="72"/>
        <end position="204"/>
    </location>
</feature>
<reference evidence="8" key="1">
    <citation type="submission" date="2019-03" db="EMBL/GenBank/DDBJ databases">
        <title>Genome sequencing and reference-guided assembly of Black Bengal Goat (Capra hircus).</title>
        <authorList>
            <person name="Siddiki A.Z."/>
            <person name="Baten A."/>
            <person name="Billah M."/>
            <person name="Alam M.A.U."/>
            <person name="Shawrob K.S.M."/>
            <person name="Saha S."/>
            <person name="Chowdhury M."/>
            <person name="Rahman A.H."/>
            <person name="Stear M."/>
            <person name="Miah G."/>
            <person name="Das G.B."/>
            <person name="Hossain M.M."/>
            <person name="Kumkum M."/>
            <person name="Islam M.S."/>
            <person name="Mollah A.M."/>
            <person name="Ahsan A."/>
            <person name="Tusar F."/>
            <person name="Khan M.K.I."/>
        </authorList>
    </citation>
    <scope>NUCLEOTIDE SEQUENCE [LARGE SCALE GENOMIC DNA]</scope>
</reference>
<name>A0A8C2NQJ3_CAPHI</name>
<sequence>MALSSPGTLNLETVDGSDPDPALLPDREQWPPPCEILLDPEAEHSLDIILVGSSELSSPPSPGPRRDFIAYEVKVNQRDIEDVCICCGSLQVHTQHPLFEGGMCAPCKDKFLECLFLYDDDGYQSYCSICCAGETLLICENPDCTRCYCFECVDTLVGPGTSGKVHAMSYWVCFLCLPFPRSGLLQRRRKWRTWLKAFYDREAENPLEMYKTVPVWKREPIRVLSLFGDIKKELTSLGFLEDGSKPGRLKHLDDVTNVVRRDGGTCTSSTAFCSTRGPCLAAPSPSSGCSWTTWCSRRRTWMWPLASWRYVQVRASAGDTKAPWWGHHLGPGPEDWFLRIHGTHEGCHTTEAPTVPSRCFALDSGSYHVFLPLPSSVCTYTLTHMCTHSHSHPPWGTNSLALSVLRPKSWPLGHFWTQ</sequence>
<dbReference type="InterPro" id="IPR029063">
    <property type="entry name" value="SAM-dependent_MTases_sf"/>
</dbReference>
<dbReference type="PANTHER" id="PTHR23068:SF13">
    <property type="entry name" value="DNA (CYTOSINE-5)-METHYLTRANSFERASE 3-LIKE"/>
    <property type="match status" value="1"/>
</dbReference>
<dbReference type="GO" id="GO:0008047">
    <property type="term" value="F:enzyme activator activity"/>
    <property type="evidence" value="ECO:0007669"/>
    <property type="project" value="TreeGrafter"/>
</dbReference>
<feature type="compositionally biased region" description="Polar residues" evidence="6">
    <location>
        <begin position="1"/>
        <end position="11"/>
    </location>
</feature>
<reference evidence="8" key="2">
    <citation type="submission" date="2025-08" db="UniProtKB">
        <authorList>
            <consortium name="Ensembl"/>
        </authorList>
    </citation>
    <scope>IDENTIFICATION</scope>
</reference>
<evidence type="ECO:0000256" key="6">
    <source>
        <dbReference type="SAM" id="MobiDB-lite"/>
    </source>
</evidence>
<proteinExistence type="predicted"/>
<dbReference type="GO" id="GO:0045892">
    <property type="term" value="P:negative regulation of DNA-templated transcription"/>
    <property type="evidence" value="ECO:0007669"/>
    <property type="project" value="TreeGrafter"/>
</dbReference>
<dbReference type="InterPro" id="IPR040552">
    <property type="entry name" value="DNMT3_ADD_GATA1-like"/>
</dbReference>
<evidence type="ECO:0000313" key="8">
    <source>
        <dbReference type="Ensembl" id="ENSCHIP00010008490.1"/>
    </source>
</evidence>
<dbReference type="GO" id="GO:0008270">
    <property type="term" value="F:zinc ion binding"/>
    <property type="evidence" value="ECO:0007669"/>
    <property type="project" value="UniProtKB-KW"/>
</dbReference>
<dbReference type="Gene3D" id="3.40.50.150">
    <property type="entry name" value="Vaccinia Virus protein VP39"/>
    <property type="match status" value="1"/>
</dbReference>
<dbReference type="Pfam" id="PF17980">
    <property type="entry name" value="ADD_DNMT3"/>
    <property type="match status" value="1"/>
</dbReference>
<evidence type="ECO:0000256" key="5">
    <source>
        <dbReference type="ARBA" id="ARBA00023242"/>
    </source>
</evidence>
<organism evidence="8">
    <name type="scientific">Capra hircus</name>
    <name type="common">Goat</name>
    <dbReference type="NCBI Taxonomy" id="9925"/>
    <lineage>
        <taxon>Eukaryota</taxon>
        <taxon>Metazoa</taxon>
        <taxon>Chordata</taxon>
        <taxon>Craniata</taxon>
        <taxon>Vertebrata</taxon>
        <taxon>Euteleostomi</taxon>
        <taxon>Mammalia</taxon>
        <taxon>Eutheria</taxon>
        <taxon>Laurasiatheria</taxon>
        <taxon>Artiodactyla</taxon>
        <taxon>Ruminantia</taxon>
        <taxon>Pecora</taxon>
        <taxon>Bovidae</taxon>
        <taxon>Caprinae</taxon>
        <taxon>Capra</taxon>
    </lineage>
</organism>
<protein>
    <submittedName>
        <fullName evidence="8">Inducible T cell costimulator ligand</fullName>
    </submittedName>
</protein>
<dbReference type="InterPro" id="IPR049554">
    <property type="entry name" value="DNMT3_ADD_PHD"/>
</dbReference>
<dbReference type="PROSITE" id="PS51533">
    <property type="entry name" value="ADD"/>
    <property type="match status" value="1"/>
</dbReference>
<dbReference type="AlphaFoldDB" id="A0A8C2NQJ3"/>
<keyword evidence="4" id="KW-0862">Zinc</keyword>
<dbReference type="GO" id="GO:0005634">
    <property type="term" value="C:nucleus"/>
    <property type="evidence" value="ECO:0007669"/>
    <property type="project" value="UniProtKB-SubCell"/>
</dbReference>
<comment type="subcellular location">
    <subcellularLocation>
        <location evidence="1">Nucleus</location>
    </subcellularLocation>
</comment>
<keyword evidence="3" id="KW-0863">Zinc-finger</keyword>
<evidence type="ECO:0000256" key="1">
    <source>
        <dbReference type="ARBA" id="ARBA00004123"/>
    </source>
</evidence>
<dbReference type="InterPro" id="IPR050390">
    <property type="entry name" value="C5-Methyltransferase"/>
</dbReference>
<evidence type="ECO:0000256" key="2">
    <source>
        <dbReference type="ARBA" id="ARBA00022723"/>
    </source>
</evidence>
<accession>A0A8C2NQJ3</accession>
<feature type="region of interest" description="Disordered" evidence="6">
    <location>
        <begin position="1"/>
        <end position="25"/>
    </location>
</feature>
<evidence type="ECO:0000256" key="4">
    <source>
        <dbReference type="ARBA" id="ARBA00022833"/>
    </source>
</evidence>
<keyword evidence="2" id="KW-0479">Metal-binding</keyword>
<dbReference type="PANTHER" id="PTHR23068">
    <property type="entry name" value="DNA CYTOSINE-5- -METHYLTRANSFERASE 3-RELATED"/>
    <property type="match status" value="1"/>
</dbReference>
<keyword evidence="5" id="KW-0539">Nucleus</keyword>
<dbReference type="InterPro" id="IPR025766">
    <property type="entry name" value="ADD"/>
</dbReference>
<dbReference type="Pfam" id="PF21255">
    <property type="entry name" value="DNMT3_ADD_GATA1-like"/>
    <property type="match status" value="1"/>
</dbReference>